<feature type="transmembrane region" description="Helical" evidence="1">
    <location>
        <begin position="15"/>
        <end position="35"/>
    </location>
</feature>
<sequence length="250" mass="28606">MILRRIKAHVENENWFAVGVDFAIVVIGVFIGLQLGNWNEARAERAMERQYVIQLLDDMQSSRTMIEGRNQWLAQQVDDQRSLLDVIEICEVSPADQAGVARALSSLGKYVFAIVDRQLIDQLSASGQFSILQNIALQEGLNGLTRQSDNQMRSESLFAAQSVPFVNQARHFYYFDSDEGVDSDPWETWENLRFDLEQACKDPEFITAIGNTRETTHYLHRWNEQILGQVKALEAILEVEIEARGWRDTP</sequence>
<comment type="caution">
    <text evidence="2">The sequence shown here is derived from an EMBL/GenBank/DDBJ whole genome shotgun (WGS) entry which is preliminary data.</text>
</comment>
<protein>
    <submittedName>
        <fullName evidence="2">Uncharacterized protein</fullName>
    </submittedName>
</protein>
<accession>A0ABQ5V4M8</accession>
<evidence type="ECO:0000313" key="3">
    <source>
        <dbReference type="Proteomes" id="UP001161390"/>
    </source>
</evidence>
<proteinExistence type="predicted"/>
<reference evidence="2" key="2">
    <citation type="submission" date="2023-01" db="EMBL/GenBank/DDBJ databases">
        <title>Draft genome sequence of Algimonas porphyrae strain NBRC 108216.</title>
        <authorList>
            <person name="Sun Q."/>
            <person name="Mori K."/>
        </authorList>
    </citation>
    <scope>NUCLEOTIDE SEQUENCE</scope>
    <source>
        <strain evidence="2">NBRC 108216</strain>
    </source>
</reference>
<keyword evidence="1" id="KW-0472">Membrane</keyword>
<dbReference type="RefSeq" id="WP_284373454.1">
    <property type="nucleotide sequence ID" value="NZ_BSNJ01000005.1"/>
</dbReference>
<organism evidence="2 3">
    <name type="scientific">Algimonas porphyrae</name>
    <dbReference type="NCBI Taxonomy" id="1128113"/>
    <lineage>
        <taxon>Bacteria</taxon>
        <taxon>Pseudomonadati</taxon>
        <taxon>Pseudomonadota</taxon>
        <taxon>Alphaproteobacteria</taxon>
        <taxon>Maricaulales</taxon>
        <taxon>Robiginitomaculaceae</taxon>
        <taxon>Algimonas</taxon>
    </lineage>
</organism>
<evidence type="ECO:0000256" key="1">
    <source>
        <dbReference type="SAM" id="Phobius"/>
    </source>
</evidence>
<reference evidence="2" key="1">
    <citation type="journal article" date="2014" name="Int. J. Syst. Evol. Microbiol.">
        <title>Complete genome of a new Firmicutes species belonging to the dominant human colonic microbiota ('Ruminococcus bicirculans') reveals two chromosomes and a selective capacity to utilize plant glucans.</title>
        <authorList>
            <consortium name="NISC Comparative Sequencing Program"/>
            <person name="Wegmann U."/>
            <person name="Louis P."/>
            <person name="Goesmann A."/>
            <person name="Henrissat B."/>
            <person name="Duncan S.H."/>
            <person name="Flint H.J."/>
        </authorList>
    </citation>
    <scope>NUCLEOTIDE SEQUENCE</scope>
    <source>
        <strain evidence="2">NBRC 108216</strain>
    </source>
</reference>
<dbReference type="EMBL" id="BSNJ01000005">
    <property type="protein sequence ID" value="GLQ21674.1"/>
    <property type="molecule type" value="Genomic_DNA"/>
</dbReference>
<keyword evidence="1" id="KW-0812">Transmembrane</keyword>
<gene>
    <name evidence="2" type="ORF">GCM10007854_26290</name>
</gene>
<keyword evidence="1" id="KW-1133">Transmembrane helix</keyword>
<evidence type="ECO:0000313" key="2">
    <source>
        <dbReference type="EMBL" id="GLQ21674.1"/>
    </source>
</evidence>
<dbReference type="Proteomes" id="UP001161390">
    <property type="component" value="Unassembled WGS sequence"/>
</dbReference>
<name>A0ABQ5V4M8_9PROT</name>
<keyword evidence="3" id="KW-1185">Reference proteome</keyword>